<dbReference type="AlphaFoldDB" id="A0A2N3I8L8"/>
<dbReference type="Proteomes" id="UP000233618">
    <property type="component" value="Unassembled WGS sequence"/>
</dbReference>
<name>A0A2N3I8L8_9BACT</name>
<sequence>MILKLRSLILFLLAGILAISTQSCFNGDDYDFDKLSDKIDWTPNMIVPVGYGTYSLWYLLNQHEANPADQTITLDAEGMLHIKYMEEDIFSYNVDEVLNFPNQSALNLSYSLPSFGVGLPYSAIAGLGLSAQTDQIQIITGNTGIKLYELDLDANIRFALSNPLNTEVEITIAIPNGTQNGNPINQTYTLAPNAINQIETLNLANLNLAFNTPYTTNNDVDITFDIDIKDNASHIINSTGDLGINLTVQNIVFQLAQGDFGNQIITLDAGNFDMNVDFWDDIEGDYQFADPRINLVMENSVGVPFQINANITGYATDGTTASLNPNALQPAYPDKVSVTNPLTIDAISETITYDKNNSGIVDLMALPPSDRLEYSGNIALNPAGAVAPTPTTPNIISNSSAINVDIEIDVPLDFTATNLMLRDTVNDIDISDADKIMNAAVVIVTENGYPLDVTIDKIYFTDAAYHVIDSISDNQVIEAASVFTSGANIGEVDPDSVKEVEHQIQLNQSQIKNLNQTKNLIINAGVSTENDGVPVKLKGDYELKFTLSVQAQIDLNN</sequence>
<keyword evidence="1" id="KW-0732">Signal</keyword>
<dbReference type="EMBL" id="MVDE01000013">
    <property type="protein sequence ID" value="PKQ66635.1"/>
    <property type="molecule type" value="Genomic_DNA"/>
</dbReference>
<evidence type="ECO:0000256" key="1">
    <source>
        <dbReference type="SAM" id="SignalP"/>
    </source>
</evidence>
<organism evidence="2 3">
    <name type="scientific">Labilibaculum manganireducens</name>
    <dbReference type="NCBI Taxonomy" id="1940525"/>
    <lineage>
        <taxon>Bacteria</taxon>
        <taxon>Pseudomonadati</taxon>
        <taxon>Bacteroidota</taxon>
        <taxon>Bacteroidia</taxon>
        <taxon>Marinilabiliales</taxon>
        <taxon>Marinifilaceae</taxon>
        <taxon>Labilibaculum</taxon>
    </lineage>
</organism>
<reference evidence="2 3" key="1">
    <citation type="journal article" date="2017" name="Front. Microbiol.">
        <title>Labilibaculum manganireducens gen. nov., sp. nov. and Labilibaculum filiforme sp. nov., Novel Bacteroidetes Isolated from Subsurface Sediments of the Baltic Sea.</title>
        <authorList>
            <person name="Vandieken V."/>
            <person name="Marshall I.P."/>
            <person name="Niemann H."/>
            <person name="Engelen B."/>
            <person name="Cypionka H."/>
        </authorList>
    </citation>
    <scope>NUCLEOTIDE SEQUENCE [LARGE SCALE GENOMIC DNA]</scope>
    <source>
        <strain evidence="2 3">59.10-2M</strain>
    </source>
</reference>
<accession>A0A2N3I8L8</accession>
<evidence type="ECO:0000313" key="3">
    <source>
        <dbReference type="Proteomes" id="UP000233618"/>
    </source>
</evidence>
<protein>
    <submittedName>
        <fullName evidence="2">Uncharacterized protein</fullName>
    </submittedName>
</protein>
<gene>
    <name evidence="2" type="ORF">BZG01_10165</name>
</gene>
<evidence type="ECO:0000313" key="2">
    <source>
        <dbReference type="EMBL" id="PKQ66635.1"/>
    </source>
</evidence>
<feature type="signal peptide" evidence="1">
    <location>
        <begin position="1"/>
        <end position="25"/>
    </location>
</feature>
<dbReference type="PROSITE" id="PS51257">
    <property type="entry name" value="PROKAR_LIPOPROTEIN"/>
    <property type="match status" value="1"/>
</dbReference>
<feature type="chain" id="PRO_5014846261" evidence="1">
    <location>
        <begin position="26"/>
        <end position="557"/>
    </location>
</feature>
<dbReference type="RefSeq" id="WP_101309729.1">
    <property type="nucleotide sequence ID" value="NZ_MVDE01000013.1"/>
</dbReference>
<proteinExistence type="predicted"/>
<comment type="caution">
    <text evidence="2">The sequence shown here is derived from an EMBL/GenBank/DDBJ whole genome shotgun (WGS) entry which is preliminary data.</text>
</comment>
<keyword evidence="3" id="KW-1185">Reference proteome</keyword>